<dbReference type="EMBL" id="JAJAGO010000001">
    <property type="protein sequence ID" value="MCT2588664.1"/>
    <property type="molecule type" value="Genomic_DNA"/>
</dbReference>
<feature type="transmembrane region" description="Helical" evidence="18">
    <location>
        <begin position="54"/>
        <end position="72"/>
    </location>
</feature>
<evidence type="ECO:0000256" key="4">
    <source>
        <dbReference type="ARBA" id="ARBA00012438"/>
    </source>
</evidence>
<keyword evidence="15" id="KW-0411">Iron-sulfur</keyword>
<evidence type="ECO:0000256" key="14">
    <source>
        <dbReference type="ARBA" id="ARBA00023012"/>
    </source>
</evidence>
<evidence type="ECO:0000256" key="5">
    <source>
        <dbReference type="ARBA" id="ARBA00017322"/>
    </source>
</evidence>
<evidence type="ECO:0000256" key="2">
    <source>
        <dbReference type="ARBA" id="ARBA00001966"/>
    </source>
</evidence>
<keyword evidence="6" id="KW-0004">4Fe-4S</keyword>
<sequence length="405" mass="42907">MPATPPLPLPLLKRVPPGVWMIAVWCAVTAYSLMVDAWPGEPRWAFVLDGTTLAAPRLPMLTVALVMVLCAGMPRRAPLPALALLLAGTVVSTVALSVKDIPLLQFLAVDIALCFLAATRPRRVSAAAAGMALGVLFGYALTRVLLGMPVVASTVVVVALTTTIAWLIGNSIHQGHVHADTLRSRAAEAAVTAERLRIARELHDMVAHSIGIIAIQAGMGSRVIDTQPVEARRSLAAIETTSRETLSGLRRMLGALRRADSAAMTDSARRARSPLDPAPGLADVERLAARTTAAGVRVDVRWRGERRALPPEIDLSAFRIIQESVTNVVRHADARSCQVSIDQQDAALSIEVSDDGRGSPAEGSGYGLVGMRERVALLHGDFQAAPHAGGGFRVTVRLPVPAGVR</sequence>
<dbReference type="SMART" id="SM00387">
    <property type="entry name" value="HATPase_c"/>
    <property type="match status" value="1"/>
</dbReference>
<proteinExistence type="predicted"/>
<comment type="caution">
    <text evidence="20">The sequence shown here is derived from an EMBL/GenBank/DDBJ whole genome shotgun (WGS) entry which is preliminary data.</text>
</comment>
<feature type="transmembrane region" description="Helical" evidence="18">
    <location>
        <begin position="148"/>
        <end position="168"/>
    </location>
</feature>
<evidence type="ECO:0000256" key="12">
    <source>
        <dbReference type="ARBA" id="ARBA00022840"/>
    </source>
</evidence>
<feature type="transmembrane region" description="Helical" evidence="18">
    <location>
        <begin position="79"/>
        <end position="97"/>
    </location>
</feature>
<keyword evidence="12" id="KW-0067">ATP-binding</keyword>
<evidence type="ECO:0000256" key="3">
    <source>
        <dbReference type="ARBA" id="ARBA00004496"/>
    </source>
</evidence>
<dbReference type="Pfam" id="PF07730">
    <property type="entry name" value="HisKA_3"/>
    <property type="match status" value="1"/>
</dbReference>
<dbReference type="PRINTS" id="PR00344">
    <property type="entry name" value="BCTRLSENSOR"/>
</dbReference>
<dbReference type="PANTHER" id="PTHR24421">
    <property type="entry name" value="NITRATE/NITRITE SENSOR PROTEIN NARX-RELATED"/>
    <property type="match status" value="1"/>
</dbReference>
<evidence type="ECO:0000256" key="11">
    <source>
        <dbReference type="ARBA" id="ARBA00022777"/>
    </source>
</evidence>
<feature type="transmembrane region" description="Helical" evidence="18">
    <location>
        <begin position="15"/>
        <end position="34"/>
    </location>
</feature>
<dbReference type="InterPro" id="IPR036890">
    <property type="entry name" value="HATPase_C_sf"/>
</dbReference>
<dbReference type="InterPro" id="IPR011712">
    <property type="entry name" value="Sig_transdc_His_kin_sub3_dim/P"/>
</dbReference>
<accession>A0ABT2JMB4</accession>
<dbReference type="InterPro" id="IPR050482">
    <property type="entry name" value="Sensor_HK_TwoCompSys"/>
</dbReference>
<evidence type="ECO:0000256" key="13">
    <source>
        <dbReference type="ARBA" id="ARBA00023004"/>
    </source>
</evidence>
<organism evidence="20 21">
    <name type="scientific">Streptomyces gossypii</name>
    <dbReference type="NCBI Taxonomy" id="2883101"/>
    <lineage>
        <taxon>Bacteria</taxon>
        <taxon>Bacillati</taxon>
        <taxon>Actinomycetota</taxon>
        <taxon>Actinomycetes</taxon>
        <taxon>Kitasatosporales</taxon>
        <taxon>Streptomycetaceae</taxon>
        <taxon>Streptomyces</taxon>
    </lineage>
</organism>
<evidence type="ECO:0000256" key="17">
    <source>
        <dbReference type="ARBA" id="ARBA00030800"/>
    </source>
</evidence>
<evidence type="ECO:0000256" key="16">
    <source>
        <dbReference type="ARBA" id="ARBA00024827"/>
    </source>
</evidence>
<feature type="domain" description="Histidine kinase/HSP90-like ATPase" evidence="19">
    <location>
        <begin position="312"/>
        <end position="402"/>
    </location>
</feature>
<dbReference type="Proteomes" id="UP001156389">
    <property type="component" value="Unassembled WGS sequence"/>
</dbReference>
<keyword evidence="11 20" id="KW-0418">Kinase</keyword>
<keyword evidence="15" id="KW-0479">Metal-binding</keyword>
<evidence type="ECO:0000256" key="8">
    <source>
        <dbReference type="ARBA" id="ARBA00022553"/>
    </source>
</evidence>
<comment type="function">
    <text evidence="16">Member of the two-component regulatory system NreB/NreC involved in the control of dissimilatory nitrate/nitrite reduction in response to oxygen. NreB functions as a direct oxygen sensor histidine kinase which is autophosphorylated, in the absence of oxygen, probably at the conserved histidine residue, and transfers its phosphate group probably to a conserved aspartate residue of NreC. NreB/NreC activates the expression of the nitrate (narGHJI) and nitrite (nir) reductase operons, as well as the putative nitrate transporter gene narT.</text>
</comment>
<keyword evidence="14" id="KW-0902">Two-component regulatory system</keyword>
<dbReference type="InterPro" id="IPR003594">
    <property type="entry name" value="HATPase_dom"/>
</dbReference>
<evidence type="ECO:0000313" key="20">
    <source>
        <dbReference type="EMBL" id="MCT2588664.1"/>
    </source>
</evidence>
<keyword evidence="21" id="KW-1185">Reference proteome</keyword>
<evidence type="ECO:0000256" key="10">
    <source>
        <dbReference type="ARBA" id="ARBA00022741"/>
    </source>
</evidence>
<evidence type="ECO:0000256" key="7">
    <source>
        <dbReference type="ARBA" id="ARBA00022490"/>
    </source>
</evidence>
<evidence type="ECO:0000259" key="19">
    <source>
        <dbReference type="SMART" id="SM00387"/>
    </source>
</evidence>
<keyword evidence="8" id="KW-0597">Phosphoprotein</keyword>
<comment type="cofactor">
    <cofactor evidence="2">
        <name>[4Fe-4S] cluster</name>
        <dbReference type="ChEBI" id="CHEBI:49883"/>
    </cofactor>
</comment>
<reference evidence="20 21" key="1">
    <citation type="submission" date="2021-10" db="EMBL/GenBank/DDBJ databases">
        <title>Streptomyces gossypii sp. nov., isolated from soil collected from cotton field.</title>
        <authorList>
            <person name="Ge X."/>
            <person name="Chen X."/>
            <person name="Liu W."/>
        </authorList>
    </citation>
    <scope>NUCLEOTIDE SEQUENCE [LARGE SCALE GENOMIC DNA]</scope>
    <source>
        <strain evidence="20 21">N2-109</strain>
    </source>
</reference>
<evidence type="ECO:0000256" key="18">
    <source>
        <dbReference type="SAM" id="Phobius"/>
    </source>
</evidence>
<name>A0ABT2JMB4_9ACTN</name>
<evidence type="ECO:0000313" key="21">
    <source>
        <dbReference type="Proteomes" id="UP001156389"/>
    </source>
</evidence>
<keyword evidence="7" id="KW-0963">Cytoplasm</keyword>
<keyword evidence="9" id="KW-0808">Transferase</keyword>
<evidence type="ECO:0000256" key="1">
    <source>
        <dbReference type="ARBA" id="ARBA00000085"/>
    </source>
</evidence>
<gene>
    <name evidence="20" type="ORF">LHJ74_01685</name>
</gene>
<dbReference type="Pfam" id="PF02518">
    <property type="entry name" value="HATPase_c"/>
    <property type="match status" value="1"/>
</dbReference>
<comment type="subcellular location">
    <subcellularLocation>
        <location evidence="3">Cytoplasm</location>
    </subcellularLocation>
</comment>
<keyword evidence="18" id="KW-1133">Transmembrane helix</keyword>
<dbReference type="PANTHER" id="PTHR24421:SF10">
    <property type="entry name" value="NITRATE_NITRITE SENSOR PROTEIN NARQ"/>
    <property type="match status" value="1"/>
</dbReference>
<protein>
    <recommendedName>
        <fullName evidence="5">Oxygen sensor histidine kinase NreB</fullName>
        <ecNumber evidence="4">2.7.13.3</ecNumber>
    </recommendedName>
    <alternativeName>
        <fullName evidence="17">Nitrogen regulation protein B</fullName>
    </alternativeName>
</protein>
<dbReference type="RefSeq" id="WP_260215583.1">
    <property type="nucleotide sequence ID" value="NZ_JAJAGO010000001.1"/>
</dbReference>
<feature type="transmembrane region" description="Helical" evidence="18">
    <location>
        <begin position="126"/>
        <end position="142"/>
    </location>
</feature>
<feature type="transmembrane region" description="Helical" evidence="18">
    <location>
        <begin position="103"/>
        <end position="119"/>
    </location>
</feature>
<dbReference type="Gene3D" id="1.20.5.1930">
    <property type="match status" value="1"/>
</dbReference>
<dbReference type="InterPro" id="IPR004358">
    <property type="entry name" value="Sig_transdc_His_kin-like_C"/>
</dbReference>
<dbReference type="SUPFAM" id="SSF55874">
    <property type="entry name" value="ATPase domain of HSP90 chaperone/DNA topoisomerase II/histidine kinase"/>
    <property type="match status" value="1"/>
</dbReference>
<dbReference type="GO" id="GO:0016301">
    <property type="term" value="F:kinase activity"/>
    <property type="evidence" value="ECO:0007669"/>
    <property type="project" value="UniProtKB-KW"/>
</dbReference>
<dbReference type="EC" id="2.7.13.3" evidence="4"/>
<comment type="catalytic activity">
    <reaction evidence="1">
        <text>ATP + protein L-histidine = ADP + protein N-phospho-L-histidine.</text>
        <dbReference type="EC" id="2.7.13.3"/>
    </reaction>
</comment>
<dbReference type="CDD" id="cd16917">
    <property type="entry name" value="HATPase_UhpB-NarQ-NarX-like"/>
    <property type="match status" value="1"/>
</dbReference>
<keyword evidence="18" id="KW-0472">Membrane</keyword>
<evidence type="ECO:0000256" key="9">
    <source>
        <dbReference type="ARBA" id="ARBA00022679"/>
    </source>
</evidence>
<keyword evidence="13" id="KW-0408">Iron</keyword>
<keyword evidence="10" id="KW-0547">Nucleotide-binding</keyword>
<dbReference type="Gene3D" id="3.30.565.10">
    <property type="entry name" value="Histidine kinase-like ATPase, C-terminal domain"/>
    <property type="match status" value="1"/>
</dbReference>
<evidence type="ECO:0000256" key="15">
    <source>
        <dbReference type="ARBA" id="ARBA00023014"/>
    </source>
</evidence>
<evidence type="ECO:0000256" key="6">
    <source>
        <dbReference type="ARBA" id="ARBA00022485"/>
    </source>
</evidence>
<keyword evidence="18" id="KW-0812">Transmembrane</keyword>